<evidence type="ECO:0000313" key="2">
    <source>
        <dbReference type="Proteomes" id="UP000192328"/>
    </source>
</evidence>
<dbReference type="Proteomes" id="UP000192328">
    <property type="component" value="Unassembled WGS sequence"/>
</dbReference>
<organism evidence="1 2">
    <name type="scientific">Aristaeella lactis</name>
    <dbReference type="NCBI Taxonomy" id="3046383"/>
    <lineage>
        <taxon>Bacteria</taxon>
        <taxon>Bacillati</taxon>
        <taxon>Bacillota</taxon>
        <taxon>Clostridia</taxon>
        <taxon>Eubacteriales</taxon>
        <taxon>Aristaeellaceae</taxon>
        <taxon>Aristaeella</taxon>
    </lineage>
</organism>
<keyword evidence="1" id="KW-0548">Nucleotidyltransferase</keyword>
<sequence>MKQRFITGLMLTAFLAINLWLPNWCMALATLVCICFAVWEEYHALSIAGHRVVTWPTWVILGVSMPLTWLFGVKVIVPLLALALFIMITQILFRKEPELTDLSMSALPLLTVALPGLSLVALSLIPDQKAVEVVLLCLTFAVPLLGDVMALFVGSAIGGPKFCPAVSPKKTIAGSIGGLAGSVIAAMAVYGLSVAICNASTLAKLPVWWHYLVLGFTGGIAGQIGDLFASLVKRHSGLKDFSNLFPGHGGMLDRLDSVLFMAVLMYCYLMFK</sequence>
<dbReference type="EMBL" id="FWXZ01000004">
    <property type="protein sequence ID" value="SMC73646.1"/>
    <property type="molecule type" value="Genomic_DNA"/>
</dbReference>
<gene>
    <name evidence="1" type="ORF">SAMN06297397_2273</name>
</gene>
<keyword evidence="2" id="KW-1185">Reference proteome</keyword>
<keyword evidence="1" id="KW-0808">Transferase</keyword>
<comment type="caution">
    <text evidence="1">The sequence shown here is derived from an EMBL/GenBank/DDBJ whole genome shotgun (WGS) entry which is preliminary data.</text>
</comment>
<reference evidence="1" key="1">
    <citation type="submission" date="2017-04" db="EMBL/GenBank/DDBJ databases">
        <authorList>
            <person name="Varghese N."/>
            <person name="Submissions S."/>
        </authorList>
    </citation>
    <scope>NUCLEOTIDE SEQUENCE</scope>
    <source>
        <strain evidence="1">WTE2008</strain>
    </source>
</reference>
<proteinExistence type="predicted"/>
<name>A0AC61PN55_9FIRM</name>
<protein>
    <submittedName>
        <fullName evidence="1">Phosphatidate cytidylyltransferase</fullName>
    </submittedName>
</protein>
<evidence type="ECO:0000313" key="1">
    <source>
        <dbReference type="EMBL" id="SMC73646.1"/>
    </source>
</evidence>
<accession>A0AC61PN55</accession>